<dbReference type="EMBL" id="MIGC01006036">
    <property type="protein sequence ID" value="PHJ16396.1"/>
    <property type="molecule type" value="Genomic_DNA"/>
</dbReference>
<evidence type="ECO:0000313" key="2">
    <source>
        <dbReference type="Proteomes" id="UP000221165"/>
    </source>
</evidence>
<dbReference type="VEuPathDB" id="ToxoDB:CSUI_009789"/>
<dbReference type="RefSeq" id="XP_067918125.1">
    <property type="nucleotide sequence ID" value="XM_068069898.1"/>
</dbReference>
<protein>
    <submittedName>
        <fullName evidence="1">Thioredoxin family redox-active protein</fullName>
    </submittedName>
</protein>
<evidence type="ECO:0000313" key="1">
    <source>
        <dbReference type="EMBL" id="PHJ16396.1"/>
    </source>
</evidence>
<keyword evidence="2" id="KW-1185">Reference proteome</keyword>
<dbReference type="AlphaFoldDB" id="A0A2C6KJ57"/>
<comment type="caution">
    <text evidence="1">The sequence shown here is derived from an EMBL/GenBank/DDBJ whole genome shotgun (WGS) entry which is preliminary data.</text>
</comment>
<accession>A0A2C6KJ57</accession>
<organism evidence="1 2">
    <name type="scientific">Cystoisospora suis</name>
    <dbReference type="NCBI Taxonomy" id="483139"/>
    <lineage>
        <taxon>Eukaryota</taxon>
        <taxon>Sar</taxon>
        <taxon>Alveolata</taxon>
        <taxon>Apicomplexa</taxon>
        <taxon>Conoidasida</taxon>
        <taxon>Coccidia</taxon>
        <taxon>Eucoccidiorida</taxon>
        <taxon>Eimeriorina</taxon>
        <taxon>Sarcocystidae</taxon>
        <taxon>Cystoisospora</taxon>
    </lineage>
</organism>
<dbReference type="GeneID" id="94433109"/>
<proteinExistence type="predicted"/>
<dbReference type="OrthoDB" id="331683at2759"/>
<gene>
    <name evidence="1" type="ORF">CSUI_009789</name>
</gene>
<name>A0A2C6KJ57_9APIC</name>
<reference evidence="1 2" key="1">
    <citation type="journal article" date="2017" name="Int. J. Parasitol.">
        <title>The genome of the protozoan parasite Cystoisospora suis and a reverse vaccinology approach to identify vaccine candidates.</title>
        <authorList>
            <person name="Palmieri N."/>
            <person name="Shrestha A."/>
            <person name="Ruttkowski B."/>
            <person name="Beck T."/>
            <person name="Vogl C."/>
            <person name="Tomley F."/>
            <person name="Blake D.P."/>
            <person name="Joachim A."/>
        </authorList>
    </citation>
    <scope>NUCLEOTIDE SEQUENCE [LARGE SCALE GENOMIC DNA]</scope>
    <source>
        <strain evidence="1 2">Wien I</strain>
    </source>
</reference>
<sequence length="52" mass="5910">PSLVLITPDDAVLIDDAAEYVREKNSGEKFKQIFQRYSGPATIGNRFQSLFY</sequence>
<feature type="non-terminal residue" evidence="1">
    <location>
        <position position="1"/>
    </location>
</feature>
<dbReference type="Proteomes" id="UP000221165">
    <property type="component" value="Unassembled WGS sequence"/>
</dbReference>